<dbReference type="Proteomes" id="UP000265520">
    <property type="component" value="Unassembled WGS sequence"/>
</dbReference>
<organism evidence="1 2">
    <name type="scientific">Trifolium medium</name>
    <dbReference type="NCBI Taxonomy" id="97028"/>
    <lineage>
        <taxon>Eukaryota</taxon>
        <taxon>Viridiplantae</taxon>
        <taxon>Streptophyta</taxon>
        <taxon>Embryophyta</taxon>
        <taxon>Tracheophyta</taxon>
        <taxon>Spermatophyta</taxon>
        <taxon>Magnoliopsida</taxon>
        <taxon>eudicotyledons</taxon>
        <taxon>Gunneridae</taxon>
        <taxon>Pentapetalae</taxon>
        <taxon>rosids</taxon>
        <taxon>fabids</taxon>
        <taxon>Fabales</taxon>
        <taxon>Fabaceae</taxon>
        <taxon>Papilionoideae</taxon>
        <taxon>50 kb inversion clade</taxon>
        <taxon>NPAAA clade</taxon>
        <taxon>Hologalegina</taxon>
        <taxon>IRL clade</taxon>
        <taxon>Trifolieae</taxon>
        <taxon>Trifolium</taxon>
    </lineage>
</organism>
<comment type="caution">
    <text evidence="1">The sequence shown here is derived from an EMBL/GenBank/DDBJ whole genome shotgun (WGS) entry which is preliminary data.</text>
</comment>
<dbReference type="EMBL" id="LXQA010083579">
    <property type="protein sequence ID" value="MCI12290.1"/>
    <property type="molecule type" value="Genomic_DNA"/>
</dbReference>
<name>A0A392PLG6_9FABA</name>
<dbReference type="PANTHER" id="PTHR33240">
    <property type="entry name" value="OS08G0508500 PROTEIN"/>
    <property type="match status" value="1"/>
</dbReference>
<feature type="non-terminal residue" evidence="1">
    <location>
        <position position="157"/>
    </location>
</feature>
<sequence length="157" mass="17286">MAVNTIAGGFAGGGESSSARKRYVRHTVHEICSIRYPTLPKIPEISFNAEDGRDVMPHDDDPLVIQVQILNCDVKRVLIDSGSSADILYWEAFKAMQLSDDQLKPYSGTLVRYLVVKTPFTSYNIIIGRPTFNALGAAMSTLYLAMKYPLDNGQVGV</sequence>
<dbReference type="PANTHER" id="PTHR33240:SF17">
    <property type="entry name" value="EUKARYOTIC PEPTIDE CHAIN RELEASE FACTOR GTP-BINDING SUBUNIT-LIKE"/>
    <property type="match status" value="1"/>
</dbReference>
<dbReference type="AlphaFoldDB" id="A0A392PLG6"/>
<evidence type="ECO:0000313" key="2">
    <source>
        <dbReference type="Proteomes" id="UP000265520"/>
    </source>
</evidence>
<evidence type="ECO:0000313" key="1">
    <source>
        <dbReference type="EMBL" id="MCI12290.1"/>
    </source>
</evidence>
<proteinExistence type="predicted"/>
<keyword evidence="2" id="KW-1185">Reference proteome</keyword>
<protein>
    <submittedName>
        <fullName evidence="1">Gag-pol polyprotein</fullName>
    </submittedName>
</protein>
<accession>A0A392PLG6</accession>
<reference evidence="1 2" key="1">
    <citation type="journal article" date="2018" name="Front. Plant Sci.">
        <title>Red Clover (Trifolium pratense) and Zigzag Clover (T. medium) - A Picture of Genomic Similarities and Differences.</title>
        <authorList>
            <person name="Dluhosova J."/>
            <person name="Istvanek J."/>
            <person name="Nedelnik J."/>
            <person name="Repkova J."/>
        </authorList>
    </citation>
    <scope>NUCLEOTIDE SEQUENCE [LARGE SCALE GENOMIC DNA]</scope>
    <source>
        <strain evidence="2">cv. 10/8</strain>
        <tissue evidence="1">Leaf</tissue>
    </source>
</reference>